<evidence type="ECO:0000256" key="1">
    <source>
        <dbReference type="ARBA" id="ARBA00001974"/>
    </source>
</evidence>
<dbReference type="InterPro" id="IPR045170">
    <property type="entry name" value="MTOX"/>
</dbReference>
<gene>
    <name evidence="6" type="ORF">SM611_04115</name>
</gene>
<proteinExistence type="predicted"/>
<comment type="caution">
    <text evidence="6">The sequence shown here is derived from an EMBL/GenBank/DDBJ whole genome shotgun (WGS) entry which is preliminary data.</text>
</comment>
<keyword evidence="3" id="KW-0274">FAD</keyword>
<evidence type="ECO:0000313" key="7">
    <source>
        <dbReference type="Proteomes" id="UP001569963"/>
    </source>
</evidence>
<sequence length="393" mass="42531">MDNGIAKYDFVVVGGGPVGLAAAAAAASRGMTTVVIEKYDFHGGHGSSAGSERQWRLQYAEADLAALTLSARTAWRDLEARVRRRLVHETGSLWFGDGRQHSSEGQIEAAVAVLDTLGLPYETVNSTALRTRFGFAALPSSYSGVHQPQGGVIDVAAARWALLEEARAAGCELRAGTEILDLTPDDSGVTLRTREGGYHAGHVIVTAGAWTAPLLSRVGVRLDLRIYELTKAYFRIRSSRDLPTWFAFQPPTAADANLFYGFGRLPWGTDDFVQVSPLFETDPLDDPAARTGRPRRHDLERVTAWVRDHMPDLDPTPLWPGTCLASLPGAHDRQFYLGGAAGLVPHGERIVVCAGGWAFKFVPVFGRACVELALTGRTEHGLERTGLTLENAT</sequence>
<keyword evidence="7" id="KW-1185">Reference proteome</keyword>
<dbReference type="InterPro" id="IPR006076">
    <property type="entry name" value="FAD-dep_OxRdtase"/>
</dbReference>
<dbReference type="Pfam" id="PF01266">
    <property type="entry name" value="DAO"/>
    <property type="match status" value="1"/>
</dbReference>
<evidence type="ECO:0000256" key="4">
    <source>
        <dbReference type="ARBA" id="ARBA00023002"/>
    </source>
</evidence>
<dbReference type="PANTHER" id="PTHR10961">
    <property type="entry name" value="PEROXISOMAL SARCOSINE OXIDASE"/>
    <property type="match status" value="1"/>
</dbReference>
<accession>A0ABV4Q6S4</accession>
<organism evidence="6 7">
    <name type="scientific">Actinomadura monticuli</name>
    <dbReference type="NCBI Taxonomy" id="3097367"/>
    <lineage>
        <taxon>Bacteria</taxon>
        <taxon>Bacillati</taxon>
        <taxon>Actinomycetota</taxon>
        <taxon>Actinomycetes</taxon>
        <taxon>Streptosporangiales</taxon>
        <taxon>Thermomonosporaceae</taxon>
        <taxon>Actinomadura</taxon>
    </lineage>
</organism>
<evidence type="ECO:0000256" key="3">
    <source>
        <dbReference type="ARBA" id="ARBA00022827"/>
    </source>
</evidence>
<dbReference type="Gene3D" id="3.50.50.60">
    <property type="entry name" value="FAD/NAD(P)-binding domain"/>
    <property type="match status" value="1"/>
</dbReference>
<dbReference type="EMBL" id="JAXCEI010000002">
    <property type="protein sequence ID" value="MFA1538105.1"/>
    <property type="molecule type" value="Genomic_DNA"/>
</dbReference>
<feature type="domain" description="FAD dependent oxidoreductase" evidence="5">
    <location>
        <begin position="9"/>
        <end position="372"/>
    </location>
</feature>
<dbReference type="PRINTS" id="PR00411">
    <property type="entry name" value="PNDRDTASEI"/>
</dbReference>
<name>A0ABV4Q6S4_9ACTN</name>
<evidence type="ECO:0000313" key="6">
    <source>
        <dbReference type="EMBL" id="MFA1538105.1"/>
    </source>
</evidence>
<keyword evidence="2" id="KW-0285">Flavoprotein</keyword>
<evidence type="ECO:0000256" key="2">
    <source>
        <dbReference type="ARBA" id="ARBA00022630"/>
    </source>
</evidence>
<evidence type="ECO:0000259" key="5">
    <source>
        <dbReference type="Pfam" id="PF01266"/>
    </source>
</evidence>
<protein>
    <submittedName>
        <fullName evidence="6">FAD-dependent oxidoreductase</fullName>
    </submittedName>
</protein>
<comment type="cofactor">
    <cofactor evidence="1">
        <name>FAD</name>
        <dbReference type="ChEBI" id="CHEBI:57692"/>
    </cofactor>
</comment>
<dbReference type="InterPro" id="IPR036188">
    <property type="entry name" value="FAD/NAD-bd_sf"/>
</dbReference>
<dbReference type="SUPFAM" id="SSF51905">
    <property type="entry name" value="FAD/NAD(P)-binding domain"/>
    <property type="match status" value="1"/>
</dbReference>
<reference evidence="6 7" key="1">
    <citation type="submission" date="2023-11" db="EMBL/GenBank/DDBJ databases">
        <title>Actinomadura monticuli sp. nov., isolated from volcanic ash.</title>
        <authorList>
            <person name="Lee S.D."/>
            <person name="Yang H."/>
            <person name="Kim I.S."/>
        </authorList>
    </citation>
    <scope>NUCLEOTIDE SEQUENCE [LARGE SCALE GENOMIC DNA]</scope>
    <source>
        <strain evidence="6 7">DLS-62</strain>
    </source>
</reference>
<dbReference type="Gene3D" id="3.30.9.10">
    <property type="entry name" value="D-Amino Acid Oxidase, subunit A, domain 2"/>
    <property type="match status" value="1"/>
</dbReference>
<keyword evidence="4" id="KW-0560">Oxidoreductase</keyword>
<dbReference type="PANTHER" id="PTHR10961:SF7">
    <property type="entry name" value="FAD DEPENDENT OXIDOREDUCTASE DOMAIN-CONTAINING PROTEIN"/>
    <property type="match status" value="1"/>
</dbReference>
<dbReference type="RefSeq" id="WP_371947450.1">
    <property type="nucleotide sequence ID" value="NZ_JAXCEI010000002.1"/>
</dbReference>
<dbReference type="Proteomes" id="UP001569963">
    <property type="component" value="Unassembled WGS sequence"/>
</dbReference>